<feature type="region of interest" description="Disordered" evidence="1">
    <location>
        <begin position="513"/>
        <end position="565"/>
    </location>
</feature>
<protein>
    <recommendedName>
        <fullName evidence="2">DUF6590 domain-containing protein</fullName>
    </recommendedName>
</protein>
<evidence type="ECO:0000313" key="4">
    <source>
        <dbReference type="Proteomes" id="UP001310594"/>
    </source>
</evidence>
<feature type="compositionally biased region" description="Polar residues" evidence="1">
    <location>
        <begin position="47"/>
        <end position="70"/>
    </location>
</feature>
<evidence type="ECO:0000313" key="3">
    <source>
        <dbReference type="EMBL" id="KAK5696193.1"/>
    </source>
</evidence>
<sequence>MAQQGPNQGWLFDDRRQQYYRYDSRTDQLIYADGSRFQRPAHLPRTSFESVATQTPLSPSQAAVSPTQQPRRYDHVSRNQPVSPPLDPRTAPFRAQGLPASGAQANQVAENASRSTTGQGPSKMTQNEPVLTRTLNAGGVPVISSTDRRNLVETRVATGPENLITDPTLLGDGVTAQRALYGTDGAEERLFSTFKVREKPQRFFKVGRVFLILWTEPAGAGATAVTSYAQNDRTITAADRGLIPGRFGEKVYSQVRRFVVIREGAHFCSALPIYTYGGQGVGKQSVRKSDHVIIYTSKKAPRPLTAELSKQGEPDEMRPTPIRVVPDSPEDILSSTSRLDLAKVHTIHHNIKVKPLGEVHPNSIEAFRAQFASVWGLQSHPVAGPSQARIPNAAREPKATAGAADADDSDASSNEAGPAFGSSPPQRRGSAVTTARPRFGSSPPTSPMAQPAQPVRTSNTEAQQAQILRSTLAVYMQQGQSKEQAFELVVRRSMAARPELGRQAVVALIHSQLNTATAGPSVRSRGGDENNEDDSSDADEDGSDDDEESDAEDNDNGGRGQPARR</sequence>
<comment type="caution">
    <text evidence="3">The sequence shown here is derived from an EMBL/GenBank/DDBJ whole genome shotgun (WGS) entry which is preliminary data.</text>
</comment>
<dbReference type="InterPro" id="IPR046497">
    <property type="entry name" value="DUF6590"/>
</dbReference>
<evidence type="ECO:0000259" key="2">
    <source>
        <dbReference type="Pfam" id="PF20233"/>
    </source>
</evidence>
<dbReference type="Pfam" id="PF20233">
    <property type="entry name" value="DUF6590"/>
    <property type="match status" value="1"/>
</dbReference>
<feature type="region of interest" description="Disordered" evidence="1">
    <location>
        <begin position="304"/>
        <end position="329"/>
    </location>
</feature>
<feature type="compositionally biased region" description="Polar residues" evidence="1">
    <location>
        <begin position="103"/>
        <end position="126"/>
    </location>
</feature>
<proteinExistence type="predicted"/>
<evidence type="ECO:0000256" key="1">
    <source>
        <dbReference type="SAM" id="MobiDB-lite"/>
    </source>
</evidence>
<dbReference type="EMBL" id="JAVRQU010000013">
    <property type="protein sequence ID" value="KAK5696193.1"/>
    <property type="molecule type" value="Genomic_DNA"/>
</dbReference>
<feature type="domain" description="DUF6590" evidence="2">
    <location>
        <begin position="201"/>
        <end position="368"/>
    </location>
</feature>
<reference evidence="3" key="1">
    <citation type="submission" date="2023-08" db="EMBL/GenBank/DDBJ databases">
        <title>Black Yeasts Isolated from many extreme environments.</title>
        <authorList>
            <person name="Coleine C."/>
            <person name="Stajich J.E."/>
            <person name="Selbmann L."/>
        </authorList>
    </citation>
    <scope>NUCLEOTIDE SEQUENCE</scope>
    <source>
        <strain evidence="3">CCFEE 5810</strain>
    </source>
</reference>
<dbReference type="PANTHER" id="PTHR35391:SF5">
    <property type="entry name" value="DUF6590 DOMAIN-CONTAINING PROTEIN"/>
    <property type="match status" value="1"/>
</dbReference>
<name>A0AAN7ZZC4_9PEZI</name>
<feature type="compositionally biased region" description="Polar residues" evidence="1">
    <location>
        <begin position="455"/>
        <end position="464"/>
    </location>
</feature>
<organism evidence="3 4">
    <name type="scientific">Elasticomyces elasticus</name>
    <dbReference type="NCBI Taxonomy" id="574655"/>
    <lineage>
        <taxon>Eukaryota</taxon>
        <taxon>Fungi</taxon>
        <taxon>Dikarya</taxon>
        <taxon>Ascomycota</taxon>
        <taxon>Pezizomycotina</taxon>
        <taxon>Dothideomycetes</taxon>
        <taxon>Dothideomycetidae</taxon>
        <taxon>Mycosphaerellales</taxon>
        <taxon>Teratosphaeriaceae</taxon>
        <taxon>Elasticomyces</taxon>
    </lineage>
</organism>
<feature type="region of interest" description="Disordered" evidence="1">
    <location>
        <begin position="393"/>
        <end position="464"/>
    </location>
</feature>
<dbReference type="Proteomes" id="UP001310594">
    <property type="component" value="Unassembled WGS sequence"/>
</dbReference>
<accession>A0AAN7ZZC4</accession>
<gene>
    <name evidence="3" type="ORF">LTR97_008613</name>
</gene>
<dbReference type="PANTHER" id="PTHR35391">
    <property type="entry name" value="C2H2-TYPE DOMAIN-CONTAINING PROTEIN-RELATED"/>
    <property type="match status" value="1"/>
</dbReference>
<feature type="region of interest" description="Disordered" evidence="1">
    <location>
        <begin position="35"/>
        <end position="126"/>
    </location>
</feature>
<dbReference type="AlphaFoldDB" id="A0AAN7ZZC4"/>
<feature type="compositionally biased region" description="Acidic residues" evidence="1">
    <location>
        <begin position="529"/>
        <end position="555"/>
    </location>
</feature>